<keyword evidence="3" id="KW-1185">Reference proteome</keyword>
<dbReference type="PROSITE" id="PS50011">
    <property type="entry name" value="PROTEIN_KINASE_DOM"/>
    <property type="match status" value="1"/>
</dbReference>
<sequence>MNYEKYLNYLDYETEIEDAYHNLLLEYKISDNFSDEHWLYNLPSNITQSKGFKIHLSASILNANLVAKKFFDFIFSREKKINFKILVSIKELSLQNTGLNGYSQVGKFITIYPKDNKEFQRLLHKLEILYKGVKGVNIPSDFRFQLSEVVYYRYGEFVKDSTFKDKRDKKIPSNVNVPIRDYYIPRYNTIPDQYIILEVISKNAKGGVYKVFNTQKRVYSLLKEASDLSLVDFTNRDSVNRLINEREILVELEKEEFTPKVFNDFYIKNSYFVEFEFIIADKLSEYNMVSGSYDWFLTLIDYMEIINSKYNLSYRDLSFNNILIDNRNNIYIIDFEHALRKETQIEEKKLPLFGTPGFYETNLNLLNNQPEDIMGLVLLLYWSQNLDDFNVFSKMSFLEAMEYAMNFNSRRLDTLDKSDWLYDIYKKAFNYKYDTFSELKKDFIEVLK</sequence>
<dbReference type="eggNOG" id="COG0515">
    <property type="taxonomic scope" value="Bacteria"/>
</dbReference>
<dbReference type="InterPro" id="IPR011009">
    <property type="entry name" value="Kinase-like_dom_sf"/>
</dbReference>
<dbReference type="InterPro" id="IPR000719">
    <property type="entry name" value="Prot_kinase_dom"/>
</dbReference>
<dbReference type="GO" id="GO:0005524">
    <property type="term" value="F:ATP binding"/>
    <property type="evidence" value="ECO:0007669"/>
    <property type="project" value="InterPro"/>
</dbReference>
<dbReference type="Proteomes" id="UP000000585">
    <property type="component" value="Chromosome"/>
</dbReference>
<dbReference type="EMBL" id="AE005672">
    <property type="protein sequence ID" value="AAK75175.1"/>
    <property type="molecule type" value="Genomic_DNA"/>
</dbReference>
<evidence type="ECO:0000313" key="2">
    <source>
        <dbReference type="EMBL" id="AAK75175.1"/>
    </source>
</evidence>
<dbReference type="Pfam" id="PF25816">
    <property type="entry name" value="RamC_N"/>
    <property type="match status" value="1"/>
</dbReference>
<dbReference type="AlphaFoldDB" id="A0A0H2UPU9"/>
<dbReference type="KEGG" id="spn:SP_1061"/>
<dbReference type="BioCyc" id="SPNE170187:G1FZB-1088-MONOMER"/>
<name>A0A0H2UPU9_STRPN</name>
<dbReference type="GO" id="GO:0004672">
    <property type="term" value="F:protein kinase activity"/>
    <property type="evidence" value="ECO:0007669"/>
    <property type="project" value="InterPro"/>
</dbReference>
<feature type="domain" description="Protein kinase" evidence="1">
    <location>
        <begin position="194"/>
        <end position="448"/>
    </location>
</feature>
<dbReference type="PaxDb" id="170187-SP_1061"/>
<protein>
    <recommendedName>
        <fullName evidence="1">Protein kinase domain-containing protein</fullName>
    </recommendedName>
</protein>
<accession>A0A0H2UPU9</accession>
<dbReference type="Gene3D" id="1.10.510.10">
    <property type="entry name" value="Transferase(Phosphotransferase) domain 1"/>
    <property type="match status" value="1"/>
</dbReference>
<reference evidence="2 3" key="1">
    <citation type="journal article" date="2001" name="Science">
        <title>Complete genome sequence of a virulent isolate of Streptococcus pneumoniae.</title>
        <authorList>
            <person name="Tettelin H."/>
            <person name="Nelson K.E."/>
            <person name="Paulsen I.T."/>
            <person name="Eisen J.A."/>
            <person name="Read T.D."/>
            <person name="Peterson S."/>
            <person name="Heidelberg J."/>
            <person name="DeBoy R.T."/>
            <person name="Haft D.H."/>
            <person name="Dodson R.J."/>
            <person name="Durkin A.S."/>
            <person name="Gwinn M."/>
            <person name="Kolonay J.F."/>
            <person name="Nelson W.C."/>
            <person name="Peterson J.D."/>
            <person name="Umayam L.A."/>
            <person name="White O."/>
            <person name="Salzberg S.L."/>
            <person name="Lewis M.R."/>
            <person name="Radune D."/>
            <person name="Holtzapple E."/>
            <person name="Khouri H."/>
            <person name="Wolf A.M."/>
            <person name="Utterback T.R."/>
            <person name="Hansen C.L."/>
            <person name="McDonald L.A."/>
            <person name="Feldblyum T.V."/>
            <person name="Angiuoli S."/>
            <person name="Dickinson T."/>
            <person name="Hickey E.K."/>
            <person name="Holt I.E."/>
            <person name="Loftus B.J."/>
            <person name="Yang F."/>
            <person name="Smith H.O."/>
            <person name="Venter J.C."/>
            <person name="Dougherty B.A."/>
            <person name="Morrison D.A."/>
            <person name="Hollingshead S.K."/>
            <person name="Fraser C.M."/>
        </authorList>
    </citation>
    <scope>NUCLEOTIDE SEQUENCE [LARGE SCALE GENOMIC DNA]</scope>
    <source>
        <strain evidence="3">ATCC BAA-334 / TIGR4</strain>
    </source>
</reference>
<gene>
    <name evidence="2" type="ordered locus">SP_1061</name>
</gene>
<dbReference type="InterPro" id="IPR057929">
    <property type="entry name" value="RamC_N"/>
</dbReference>
<evidence type="ECO:0000259" key="1">
    <source>
        <dbReference type="PROSITE" id="PS50011"/>
    </source>
</evidence>
<dbReference type="RefSeq" id="WP_001105427.1">
    <property type="nucleotide sequence ID" value="NC_003028.3"/>
</dbReference>
<dbReference type="SMART" id="SM00220">
    <property type="entry name" value="S_TKc"/>
    <property type="match status" value="1"/>
</dbReference>
<evidence type="ECO:0000313" key="3">
    <source>
        <dbReference type="Proteomes" id="UP000000585"/>
    </source>
</evidence>
<proteinExistence type="predicted"/>
<dbReference type="SUPFAM" id="SSF56112">
    <property type="entry name" value="Protein kinase-like (PK-like)"/>
    <property type="match status" value="1"/>
</dbReference>
<dbReference type="EnsemblBacteria" id="AAK75175">
    <property type="protein sequence ID" value="AAK75175"/>
    <property type="gene ID" value="SP_1061"/>
</dbReference>
<organism evidence="2 3">
    <name type="scientific">Streptococcus pneumoniae serotype 4 (strain ATCC BAA-334 / TIGR4)</name>
    <dbReference type="NCBI Taxonomy" id="170187"/>
    <lineage>
        <taxon>Bacteria</taxon>
        <taxon>Bacillati</taxon>
        <taxon>Bacillota</taxon>
        <taxon>Bacilli</taxon>
        <taxon>Lactobacillales</taxon>
        <taxon>Streptococcaceae</taxon>
        <taxon>Streptococcus</taxon>
    </lineage>
</organism>
<dbReference type="PhylomeDB" id="A0A0H2UPU9"/>